<evidence type="ECO:0000313" key="5">
    <source>
        <dbReference type="EMBL" id="MBR7832902.1"/>
    </source>
</evidence>
<feature type="domain" description="Methyltransferase type 11" evidence="4">
    <location>
        <begin position="49"/>
        <end position="138"/>
    </location>
</feature>
<accession>A0A941IP96</accession>
<evidence type="ECO:0000313" key="6">
    <source>
        <dbReference type="Proteomes" id="UP000675781"/>
    </source>
</evidence>
<dbReference type="GO" id="GO:0008757">
    <property type="term" value="F:S-adenosylmethionine-dependent methyltransferase activity"/>
    <property type="evidence" value="ECO:0007669"/>
    <property type="project" value="InterPro"/>
</dbReference>
<reference evidence="5" key="1">
    <citation type="submission" date="2021-04" db="EMBL/GenBank/DDBJ databases">
        <title>Genome based classification of Actinospica acidithermotolerans sp. nov., an actinobacterium isolated from an Indonesian hot spring.</title>
        <authorList>
            <person name="Kusuma A.B."/>
            <person name="Putra K.E."/>
            <person name="Nafisah S."/>
            <person name="Loh J."/>
            <person name="Nouioui I."/>
            <person name="Goodfellow M."/>
        </authorList>
    </citation>
    <scope>NUCLEOTIDE SEQUENCE</scope>
    <source>
        <strain evidence="5">CSCA 57</strain>
    </source>
</reference>
<dbReference type="PANTHER" id="PTHR44942">
    <property type="entry name" value="METHYLTRANSF_11 DOMAIN-CONTAINING PROTEIN"/>
    <property type="match status" value="1"/>
</dbReference>
<comment type="caution">
    <text evidence="5">The sequence shown here is derived from an EMBL/GenBank/DDBJ whole genome shotgun (WGS) entry which is preliminary data.</text>
</comment>
<dbReference type="Gene3D" id="3.40.50.150">
    <property type="entry name" value="Vaccinia Virus protein VP39"/>
    <property type="match status" value="1"/>
</dbReference>
<evidence type="ECO:0000256" key="3">
    <source>
        <dbReference type="ARBA" id="ARBA00022679"/>
    </source>
</evidence>
<keyword evidence="3" id="KW-0808">Transferase</keyword>
<organism evidence="5 6">
    <name type="scientific">Actinospica durhamensis</name>
    <dbReference type="NCBI Taxonomy" id="1508375"/>
    <lineage>
        <taxon>Bacteria</taxon>
        <taxon>Bacillati</taxon>
        <taxon>Actinomycetota</taxon>
        <taxon>Actinomycetes</taxon>
        <taxon>Catenulisporales</taxon>
        <taxon>Actinospicaceae</taxon>
        <taxon>Actinospica</taxon>
    </lineage>
</organism>
<dbReference type="Proteomes" id="UP000675781">
    <property type="component" value="Unassembled WGS sequence"/>
</dbReference>
<name>A0A941IP96_9ACTN</name>
<keyword evidence="2 5" id="KW-0489">Methyltransferase</keyword>
<dbReference type="InterPro" id="IPR051052">
    <property type="entry name" value="Diverse_substrate_MTase"/>
</dbReference>
<keyword evidence="6" id="KW-1185">Reference proteome</keyword>
<dbReference type="EMBL" id="JAGSOG010000018">
    <property type="protein sequence ID" value="MBR7832902.1"/>
    <property type="molecule type" value="Genomic_DNA"/>
</dbReference>
<protein>
    <submittedName>
        <fullName evidence="5">Methyltransferase domain-containing protein</fullName>
    </submittedName>
</protein>
<dbReference type="InterPro" id="IPR013216">
    <property type="entry name" value="Methyltransf_11"/>
</dbReference>
<comment type="similarity">
    <text evidence="1">Belongs to the methyltransferase superfamily.</text>
</comment>
<gene>
    <name evidence="5" type="ORF">KDL01_06490</name>
</gene>
<evidence type="ECO:0000256" key="1">
    <source>
        <dbReference type="ARBA" id="ARBA00008361"/>
    </source>
</evidence>
<dbReference type="GO" id="GO:0032259">
    <property type="term" value="P:methylation"/>
    <property type="evidence" value="ECO:0007669"/>
    <property type="project" value="UniProtKB-KW"/>
</dbReference>
<dbReference type="SUPFAM" id="SSF53335">
    <property type="entry name" value="S-adenosyl-L-methionine-dependent methyltransferases"/>
    <property type="match status" value="1"/>
</dbReference>
<dbReference type="PANTHER" id="PTHR44942:SF4">
    <property type="entry name" value="METHYLTRANSFERASE TYPE 11 DOMAIN-CONTAINING PROTEIN"/>
    <property type="match status" value="1"/>
</dbReference>
<dbReference type="CDD" id="cd02440">
    <property type="entry name" value="AdoMet_MTases"/>
    <property type="match status" value="1"/>
</dbReference>
<evidence type="ECO:0000256" key="2">
    <source>
        <dbReference type="ARBA" id="ARBA00022603"/>
    </source>
</evidence>
<dbReference type="AlphaFoldDB" id="A0A941IP96"/>
<evidence type="ECO:0000259" key="4">
    <source>
        <dbReference type="Pfam" id="PF08241"/>
    </source>
</evidence>
<dbReference type="InterPro" id="IPR029063">
    <property type="entry name" value="SAM-dependent_MTases_sf"/>
</dbReference>
<proteinExistence type="inferred from homology"/>
<dbReference type="Pfam" id="PF08241">
    <property type="entry name" value="Methyltransf_11"/>
    <property type="match status" value="1"/>
</dbReference>
<sequence length="269" mass="29420">MMSDAMRAARRMSFNADALTYQRGRPRYPDAIFELLAERCGLRPGARVLEIGAGTGLATGPLLAAGAHVVAVEPGESLAAILAADLACDRLEISVSDFESADLPGGFDLAVAATALHWLDPATSTAKIAGLVRPGGWLAPWWTEFGDAKRPTIFRDRLDEVYRDLLPADFTSYRDSRSHVLDTDRWRRQLTAGGYFGDVSVEFFEWDQILTAQSARDQWSTFPNIAELAPPNRAEFLTRLGSLVDELGGQVADPRLTVIYTAQRVHGSP</sequence>